<dbReference type="AlphaFoldDB" id="A0A6L7HZP1"/>
<dbReference type="SUPFAM" id="SSF53850">
    <property type="entry name" value="Periplasmic binding protein-like II"/>
    <property type="match status" value="1"/>
</dbReference>
<dbReference type="Pfam" id="PF00497">
    <property type="entry name" value="SBP_bac_3"/>
    <property type="match status" value="1"/>
</dbReference>
<sequence>MAIGRALILAVVAFFSCNGELLALNKLSQLSYYTESYPPYNYRESHQLKGIAVDLLAAAARRVDGQFDLHRIQLVPWARGYKLTRTGKNTVLFSTTRTPYRESLFDWVGPISATRVVIFARADREISITDEAQLNRYTIGVIAQDIGEQALLAAGVARKQLRRAHEATSLVHMLRRERVDLWAYEEAVGRYLMKQEEVDTDEFEVIFTLRVSELYYAFSRDSDPELRRRLQLGIDKVKASIEANGKTQYENILAKYR</sequence>
<dbReference type="InterPro" id="IPR001638">
    <property type="entry name" value="Solute-binding_3/MltF_N"/>
</dbReference>
<feature type="domain" description="Solute-binding protein family 3/N-terminal" evidence="1">
    <location>
        <begin position="34"/>
        <end position="240"/>
    </location>
</feature>
<comment type="caution">
    <text evidence="2">The sequence shown here is derived from an EMBL/GenBank/DDBJ whole genome shotgun (WGS) entry which is preliminary data.</text>
</comment>
<gene>
    <name evidence="2" type="ORF">GNT65_14075</name>
</gene>
<reference evidence="2 3" key="1">
    <citation type="submission" date="2019-12" db="EMBL/GenBank/DDBJ databases">
        <title>Shewanella insulae sp. nov., isolated from a tidal flat.</title>
        <authorList>
            <person name="Yoon J.-H."/>
        </authorList>
    </citation>
    <scope>NUCLEOTIDE SEQUENCE [LARGE SCALE GENOMIC DNA]</scope>
    <source>
        <strain evidence="2 3">JBTF-M18</strain>
    </source>
</reference>
<evidence type="ECO:0000259" key="1">
    <source>
        <dbReference type="Pfam" id="PF00497"/>
    </source>
</evidence>
<protein>
    <submittedName>
        <fullName evidence="2">Transporter substrate-binding domain-containing protein</fullName>
    </submittedName>
</protein>
<dbReference type="Gene3D" id="3.40.190.10">
    <property type="entry name" value="Periplasmic binding protein-like II"/>
    <property type="match status" value="2"/>
</dbReference>
<dbReference type="EMBL" id="WRPA01000012">
    <property type="protein sequence ID" value="MXR69785.1"/>
    <property type="molecule type" value="Genomic_DNA"/>
</dbReference>
<evidence type="ECO:0000313" key="3">
    <source>
        <dbReference type="Proteomes" id="UP000474778"/>
    </source>
</evidence>
<evidence type="ECO:0000313" key="2">
    <source>
        <dbReference type="EMBL" id="MXR69785.1"/>
    </source>
</evidence>
<dbReference type="PANTHER" id="PTHR38834:SF3">
    <property type="entry name" value="SOLUTE-BINDING PROTEIN FAMILY 3_N-TERMINAL DOMAIN-CONTAINING PROTEIN"/>
    <property type="match status" value="1"/>
</dbReference>
<dbReference type="Proteomes" id="UP000474778">
    <property type="component" value="Unassembled WGS sequence"/>
</dbReference>
<dbReference type="PANTHER" id="PTHR38834">
    <property type="entry name" value="PERIPLASMIC SUBSTRATE BINDING PROTEIN FAMILY 3"/>
    <property type="match status" value="1"/>
</dbReference>
<keyword evidence="3" id="KW-1185">Reference proteome</keyword>
<dbReference type="RefSeq" id="WP_160797216.1">
    <property type="nucleotide sequence ID" value="NZ_CANMWR010000008.1"/>
</dbReference>
<organism evidence="2 3">
    <name type="scientific">Shewanella insulae</name>
    <dbReference type="NCBI Taxonomy" id="2681496"/>
    <lineage>
        <taxon>Bacteria</taxon>
        <taxon>Pseudomonadati</taxon>
        <taxon>Pseudomonadota</taxon>
        <taxon>Gammaproteobacteria</taxon>
        <taxon>Alteromonadales</taxon>
        <taxon>Shewanellaceae</taxon>
        <taxon>Shewanella</taxon>
    </lineage>
</organism>
<accession>A0A6L7HZP1</accession>
<dbReference type="PROSITE" id="PS51257">
    <property type="entry name" value="PROKAR_LIPOPROTEIN"/>
    <property type="match status" value="1"/>
</dbReference>
<proteinExistence type="predicted"/>
<name>A0A6L7HZP1_9GAMM</name>